<dbReference type="AlphaFoldDB" id="A0A0F6B8T2"/>
<dbReference type="Proteomes" id="UP000002695">
    <property type="component" value="Chromosome"/>
</dbReference>
<accession>A0A0F6B8T2</accession>
<proteinExistence type="predicted"/>
<dbReference type="PATRIC" id="fig|588858.6.peg.4149"/>
<name>A0A0F6B8T2_SALT1</name>
<keyword evidence="2" id="KW-1185">Reference proteome</keyword>
<protein>
    <submittedName>
        <fullName evidence="1">Uncharacterized protein</fullName>
    </submittedName>
</protein>
<dbReference type="KEGG" id="seo:STM14_4553"/>
<gene>
    <name evidence="1" type="ordered locus">STM14_4553</name>
</gene>
<sequence length="47" mass="5437">MPGDVAQLFRFLVAKMRTVTGFCSLKARILERIYAIKEYDNAIPFSR</sequence>
<reference evidence="1 2" key="1">
    <citation type="journal article" date="2010" name="J. Bacteriol.">
        <title>Short-term signatures of evolutionary change in the Salmonella enterica serovar typhimurium 14028 genome.</title>
        <authorList>
            <person name="Jarvik T."/>
            <person name="Smillie C."/>
            <person name="Groisman E.A."/>
            <person name="Ochman H."/>
        </authorList>
    </citation>
    <scope>NUCLEOTIDE SEQUENCE [LARGE SCALE GENOMIC DNA]</scope>
    <source>
        <strain evidence="2">14028s / SGSC 2262</strain>
    </source>
</reference>
<dbReference type="EMBL" id="CP001363">
    <property type="protein sequence ID" value="ACY90934.1"/>
    <property type="molecule type" value="Genomic_DNA"/>
</dbReference>
<evidence type="ECO:0000313" key="1">
    <source>
        <dbReference type="EMBL" id="ACY90934.1"/>
    </source>
</evidence>
<organism evidence="1 2">
    <name type="scientific">Salmonella typhimurium (strain 14028s / SGSC 2262)</name>
    <dbReference type="NCBI Taxonomy" id="588858"/>
    <lineage>
        <taxon>Bacteria</taxon>
        <taxon>Pseudomonadati</taxon>
        <taxon>Pseudomonadota</taxon>
        <taxon>Gammaproteobacteria</taxon>
        <taxon>Enterobacterales</taxon>
        <taxon>Enterobacteriaceae</taxon>
        <taxon>Salmonella</taxon>
    </lineage>
</organism>
<dbReference type="HOGENOM" id="CLU_3172909_0_0_6"/>
<evidence type="ECO:0000313" key="2">
    <source>
        <dbReference type="Proteomes" id="UP000002695"/>
    </source>
</evidence>